<keyword evidence="2" id="KW-1185">Reference proteome</keyword>
<name>A0A327YEL4_9RHOB</name>
<organism evidence="1 2">
    <name type="scientific">Salipiger aestuarii</name>
    <dbReference type="NCBI Taxonomy" id="568098"/>
    <lineage>
        <taxon>Bacteria</taxon>
        <taxon>Pseudomonadati</taxon>
        <taxon>Pseudomonadota</taxon>
        <taxon>Alphaproteobacteria</taxon>
        <taxon>Rhodobacterales</taxon>
        <taxon>Roseobacteraceae</taxon>
        <taxon>Salipiger</taxon>
    </lineage>
</organism>
<dbReference type="OrthoDB" id="7838422at2"/>
<dbReference type="EMBL" id="QLMG01000017">
    <property type="protein sequence ID" value="RAK16939.1"/>
    <property type="molecule type" value="Genomic_DNA"/>
</dbReference>
<comment type="caution">
    <text evidence="1">The sequence shown here is derived from an EMBL/GenBank/DDBJ whole genome shotgun (WGS) entry which is preliminary data.</text>
</comment>
<dbReference type="AlphaFoldDB" id="A0A327YEL4"/>
<proteinExistence type="predicted"/>
<dbReference type="RefSeq" id="WP_146609911.1">
    <property type="nucleotide sequence ID" value="NZ_LIQE01000012.1"/>
</dbReference>
<dbReference type="Proteomes" id="UP000249165">
    <property type="component" value="Unassembled WGS sequence"/>
</dbReference>
<gene>
    <name evidence="1" type="ORF">ATI53_101725</name>
</gene>
<protein>
    <submittedName>
        <fullName evidence="1">Uncharacterized protein</fullName>
    </submittedName>
</protein>
<reference evidence="1 2" key="1">
    <citation type="submission" date="2018-06" db="EMBL/GenBank/DDBJ databases">
        <title>Genomic Encyclopedia of Archaeal and Bacterial Type Strains, Phase II (KMG-II): from individual species to whole genera.</title>
        <authorList>
            <person name="Goeker M."/>
        </authorList>
    </citation>
    <scope>NUCLEOTIDE SEQUENCE [LARGE SCALE GENOMIC DNA]</scope>
    <source>
        <strain evidence="1 2">DSM 22011</strain>
    </source>
</reference>
<accession>A0A327YEL4</accession>
<sequence length="233" mass="25868">MAKLKHLAALIEKMNGGDTARTNSLVMVARKAGLFTTGGRGPNAPEMWPTDFGRALLLGTTLATPTRAAETVKTLEAAQPFIVKIDPMDGGGFRDVDPDESRLMGADVYENPYLPSFLSDMPNDLAGFLEELFASLFAGEWSFQDWDQFRVRDAYGRFEISFLLHGARYIEGKASGWNEVSDDERTPAHYGWEFVFHVEKPTEHHEFFGAVDRVIYSNALKALQELARGGDNG</sequence>
<evidence type="ECO:0000313" key="1">
    <source>
        <dbReference type="EMBL" id="RAK16939.1"/>
    </source>
</evidence>
<evidence type="ECO:0000313" key="2">
    <source>
        <dbReference type="Proteomes" id="UP000249165"/>
    </source>
</evidence>